<evidence type="ECO:0000313" key="2">
    <source>
        <dbReference type="EMBL" id="KAJ3591633.1"/>
    </source>
</evidence>
<dbReference type="EMBL" id="JANIIK010000113">
    <property type="protein sequence ID" value="KAJ3591633.1"/>
    <property type="molecule type" value="Genomic_DNA"/>
</dbReference>
<protein>
    <submittedName>
        <fullName evidence="2">Uncharacterized protein</fullName>
    </submittedName>
</protein>
<dbReference type="AlphaFoldDB" id="A0A9Q0DQB1"/>
<dbReference type="PANTHER" id="PTHR14131:SF6">
    <property type="entry name" value="ANOSMIN-1-RELATED"/>
    <property type="match status" value="1"/>
</dbReference>
<dbReference type="OrthoDB" id="9985779at2759"/>
<dbReference type="GO" id="GO:0009986">
    <property type="term" value="C:cell surface"/>
    <property type="evidence" value="ECO:0007669"/>
    <property type="project" value="TreeGrafter"/>
</dbReference>
<dbReference type="GO" id="GO:0030182">
    <property type="term" value="P:neuron differentiation"/>
    <property type="evidence" value="ECO:0007669"/>
    <property type="project" value="TreeGrafter"/>
</dbReference>
<reference evidence="2" key="1">
    <citation type="submission" date="2022-07" db="EMBL/GenBank/DDBJ databases">
        <title>Chromosome-level genome of Muraenolepis orangiensis.</title>
        <authorList>
            <person name="Kim J."/>
        </authorList>
    </citation>
    <scope>NUCLEOTIDE SEQUENCE</scope>
    <source>
        <strain evidence="2">KU_S4_2022</strain>
        <tissue evidence="2">Muscle</tissue>
    </source>
</reference>
<name>A0A9Q0DQB1_9TELE</name>
<dbReference type="PANTHER" id="PTHR14131">
    <property type="entry name" value="ANOSMIN"/>
    <property type="match status" value="1"/>
</dbReference>
<gene>
    <name evidence="2" type="ORF">NHX12_006765</name>
</gene>
<feature type="region of interest" description="Disordered" evidence="1">
    <location>
        <begin position="44"/>
        <end position="68"/>
    </location>
</feature>
<accession>A0A9Q0DQB1</accession>
<evidence type="ECO:0000256" key="1">
    <source>
        <dbReference type="SAM" id="MobiDB-lite"/>
    </source>
</evidence>
<evidence type="ECO:0000313" key="3">
    <source>
        <dbReference type="Proteomes" id="UP001148018"/>
    </source>
</evidence>
<dbReference type="InterPro" id="IPR042447">
    <property type="entry name" value="Anosmin-1"/>
</dbReference>
<feature type="non-terminal residue" evidence="2">
    <location>
        <position position="223"/>
    </location>
</feature>
<sequence length="223" mass="25249">AESWLELDGLQRDSSYTVELQAVTYWGQGRLKSPKASLQFLTSQNNDSVKSVPKPKKEDIPPVGSASKRPAGALEVGTPFYQDGQLQVRLYWKNRGEPDPTLILVHLFFPDPVPRGVRSALFQRVIVYQIRYTQTQRGTIWFWDEMCSMWNAINVSVGWASVTQENYINLPGLLFSCKYKVTVHTLKPKRRSKDETTTFLTPSCATLRSKTQKHIPCPGEGGQ</sequence>
<dbReference type="Proteomes" id="UP001148018">
    <property type="component" value="Unassembled WGS sequence"/>
</dbReference>
<comment type="caution">
    <text evidence="2">The sequence shown here is derived from an EMBL/GenBank/DDBJ whole genome shotgun (WGS) entry which is preliminary data.</text>
</comment>
<keyword evidence="3" id="KW-1185">Reference proteome</keyword>
<proteinExistence type="predicted"/>
<organism evidence="2 3">
    <name type="scientific">Muraenolepis orangiensis</name>
    <name type="common">Patagonian moray cod</name>
    <dbReference type="NCBI Taxonomy" id="630683"/>
    <lineage>
        <taxon>Eukaryota</taxon>
        <taxon>Metazoa</taxon>
        <taxon>Chordata</taxon>
        <taxon>Craniata</taxon>
        <taxon>Vertebrata</taxon>
        <taxon>Euteleostomi</taxon>
        <taxon>Actinopterygii</taxon>
        <taxon>Neopterygii</taxon>
        <taxon>Teleostei</taxon>
        <taxon>Neoteleostei</taxon>
        <taxon>Acanthomorphata</taxon>
        <taxon>Zeiogadaria</taxon>
        <taxon>Gadariae</taxon>
        <taxon>Gadiformes</taxon>
        <taxon>Muraenolepidoidei</taxon>
        <taxon>Muraenolepididae</taxon>
        <taxon>Muraenolepis</taxon>
    </lineage>
</organism>